<sequence>MDSSTPFTHLLNTHTDSDPENSQPQQSHNFNPQHYPMNYPPPVFPNQYPPNFNPFAGPSSFQHFNSTPESYHRGPYQGNMGQYPPGMFGSFASNGPASPVGSIFFGASGDSSSRDESSPITSASPAQRVPPIHPAPAIPVADDSESSTDDGGKKRGRKLWSEDDNIRASAWLKNSNDPIEGNGKHRERY</sequence>
<evidence type="ECO:0000256" key="1">
    <source>
        <dbReference type="SAM" id="MobiDB-lite"/>
    </source>
</evidence>
<proteinExistence type="predicted"/>
<comment type="caution">
    <text evidence="2">The sequence shown here is derived from an EMBL/GenBank/DDBJ whole genome shotgun (WGS) entry which is preliminary data.</text>
</comment>
<dbReference type="Proteomes" id="UP000324897">
    <property type="component" value="Chromosome 1"/>
</dbReference>
<dbReference type="Gramene" id="TVU30103">
    <property type="protein sequence ID" value="TVU30103"/>
    <property type="gene ID" value="EJB05_21710"/>
</dbReference>
<dbReference type="OrthoDB" id="692133at2759"/>
<feature type="compositionally biased region" description="Polar residues" evidence="1">
    <location>
        <begin position="59"/>
        <end position="69"/>
    </location>
</feature>
<feature type="compositionally biased region" description="Polar residues" evidence="1">
    <location>
        <begin position="1"/>
        <end position="32"/>
    </location>
</feature>
<accession>A0A5J9V274</accession>
<dbReference type="EMBL" id="RWGY01000011">
    <property type="protein sequence ID" value="TVU30103.1"/>
    <property type="molecule type" value="Genomic_DNA"/>
</dbReference>
<reference evidence="2 3" key="1">
    <citation type="journal article" date="2019" name="Sci. Rep.">
        <title>A high-quality genome of Eragrostis curvula grass provides insights into Poaceae evolution and supports new strategies to enhance forage quality.</title>
        <authorList>
            <person name="Carballo J."/>
            <person name="Santos B.A.C.M."/>
            <person name="Zappacosta D."/>
            <person name="Garbus I."/>
            <person name="Selva J.P."/>
            <person name="Gallo C.A."/>
            <person name="Diaz A."/>
            <person name="Albertini E."/>
            <person name="Caccamo M."/>
            <person name="Echenique V."/>
        </authorList>
    </citation>
    <scope>NUCLEOTIDE SEQUENCE [LARGE SCALE GENOMIC DNA]</scope>
    <source>
        <strain evidence="3">cv. Victoria</strain>
        <tissue evidence="2">Leaf</tissue>
    </source>
</reference>
<evidence type="ECO:0000313" key="2">
    <source>
        <dbReference type="EMBL" id="TVU30103.1"/>
    </source>
</evidence>
<dbReference type="AlphaFoldDB" id="A0A5J9V274"/>
<feature type="compositionally biased region" description="Pro residues" evidence="1">
    <location>
        <begin position="38"/>
        <end position="52"/>
    </location>
</feature>
<dbReference type="PANTHER" id="PTHR45224">
    <property type="entry name" value="OS01G0527900 PROTEIN-RELATED"/>
    <property type="match status" value="1"/>
</dbReference>
<evidence type="ECO:0008006" key="4">
    <source>
        <dbReference type="Google" id="ProtNLM"/>
    </source>
</evidence>
<feature type="non-terminal residue" evidence="2">
    <location>
        <position position="1"/>
    </location>
</feature>
<feature type="region of interest" description="Disordered" evidence="1">
    <location>
        <begin position="1"/>
        <end position="78"/>
    </location>
</feature>
<organism evidence="2 3">
    <name type="scientific">Eragrostis curvula</name>
    <name type="common">weeping love grass</name>
    <dbReference type="NCBI Taxonomy" id="38414"/>
    <lineage>
        <taxon>Eukaryota</taxon>
        <taxon>Viridiplantae</taxon>
        <taxon>Streptophyta</taxon>
        <taxon>Embryophyta</taxon>
        <taxon>Tracheophyta</taxon>
        <taxon>Spermatophyta</taxon>
        <taxon>Magnoliopsida</taxon>
        <taxon>Liliopsida</taxon>
        <taxon>Poales</taxon>
        <taxon>Poaceae</taxon>
        <taxon>PACMAD clade</taxon>
        <taxon>Chloridoideae</taxon>
        <taxon>Eragrostideae</taxon>
        <taxon>Eragrostidinae</taxon>
        <taxon>Eragrostis</taxon>
    </lineage>
</organism>
<dbReference type="PANTHER" id="PTHR45224:SF16">
    <property type="entry name" value="OS01G0527900 PROTEIN"/>
    <property type="match status" value="1"/>
</dbReference>
<gene>
    <name evidence="2" type="ORF">EJB05_21710</name>
</gene>
<protein>
    <recommendedName>
        <fullName evidence="4">Myb-like domain-containing protein</fullName>
    </recommendedName>
</protein>
<keyword evidence="3" id="KW-1185">Reference proteome</keyword>
<name>A0A5J9V274_9POAL</name>
<evidence type="ECO:0000313" key="3">
    <source>
        <dbReference type="Proteomes" id="UP000324897"/>
    </source>
</evidence>
<feature type="region of interest" description="Disordered" evidence="1">
    <location>
        <begin position="103"/>
        <end position="189"/>
    </location>
</feature>